<dbReference type="Proteomes" id="UP001369736">
    <property type="component" value="Unassembled WGS sequence"/>
</dbReference>
<evidence type="ECO:0000313" key="2">
    <source>
        <dbReference type="Proteomes" id="UP001369736"/>
    </source>
</evidence>
<gene>
    <name evidence="1" type="ORF">WCD58_30720</name>
</gene>
<accession>A0ABU8MG17</accession>
<dbReference type="EMBL" id="JBBEGM010000019">
    <property type="protein sequence ID" value="MEJ2865567.1"/>
    <property type="molecule type" value="Genomic_DNA"/>
</dbReference>
<proteinExistence type="predicted"/>
<dbReference type="RefSeq" id="WP_337706940.1">
    <property type="nucleotide sequence ID" value="NZ_JBBEGM010000019.1"/>
</dbReference>
<organism evidence="1 2">
    <name type="scientific">Actinomycetospora flava</name>
    <dbReference type="NCBI Taxonomy" id="3129232"/>
    <lineage>
        <taxon>Bacteria</taxon>
        <taxon>Bacillati</taxon>
        <taxon>Actinomycetota</taxon>
        <taxon>Actinomycetes</taxon>
        <taxon>Pseudonocardiales</taxon>
        <taxon>Pseudonocardiaceae</taxon>
        <taxon>Actinomycetospora</taxon>
    </lineage>
</organism>
<comment type="caution">
    <text evidence="1">The sequence shown here is derived from an EMBL/GenBank/DDBJ whole genome shotgun (WGS) entry which is preliminary data.</text>
</comment>
<sequence>MRQPITLACWDYDRTRALEDGTVAVDGVDLTYLRLPVEETFFRMLRHGEFDAAEMSLASYVTKLASGDTSLVAIPVFPSRAYRHHGIYVHTGAGIREPSDLAGRVVGVPEYQLTACVWIRGILADQHDVPVASVRYRTGGMHAPGRVEKQTLALPPEIDVAPIPPDRTLADMLVTGEIDALYAPRTPQPLRDGNPAVARLFADPRAAEERYAAATGIFPIMHVIVLRADVHARLPWLARSLLDAFTRAKAVTEARLDEVAANPTMLPWLYDDIVRVRGLLGPDFWPYGLEPNRPVLATFLRYAHEQGLTSRLLAPDELFVPSTREDHVV</sequence>
<name>A0ABU8MG17_9PSEU</name>
<reference evidence="1 2" key="1">
    <citation type="submission" date="2024-03" db="EMBL/GenBank/DDBJ databases">
        <title>Actinomycetospora sp. OC33-EN07, a novel actinomycete isolated from wild orchid (Aerides multiflora).</title>
        <authorList>
            <person name="Suriyachadkun C."/>
        </authorList>
    </citation>
    <scope>NUCLEOTIDE SEQUENCE [LARGE SCALE GENOMIC DNA]</scope>
    <source>
        <strain evidence="1 2">OC33-EN07</strain>
    </source>
</reference>
<protein>
    <submittedName>
        <fullName evidence="1">ABC transporter substrate-binding protein</fullName>
    </submittedName>
</protein>
<dbReference type="SUPFAM" id="SSF53850">
    <property type="entry name" value="Periplasmic binding protein-like II"/>
    <property type="match status" value="1"/>
</dbReference>
<evidence type="ECO:0000313" key="1">
    <source>
        <dbReference type="EMBL" id="MEJ2865567.1"/>
    </source>
</evidence>
<keyword evidence="2" id="KW-1185">Reference proteome</keyword>